<keyword evidence="1" id="KW-0812">Transmembrane</keyword>
<dbReference type="HOGENOM" id="CLU_3170339_0_0_11"/>
<sequence length="47" mass="5501">MREREVVWVFPWRVPFFCYFMFAGVSAVVRGGDTKDENCFAYVLGMS</sequence>
<protein>
    <submittedName>
        <fullName evidence="2">Uncharacterized protein</fullName>
    </submittedName>
</protein>
<keyword evidence="1" id="KW-0472">Membrane</keyword>
<evidence type="ECO:0000313" key="2">
    <source>
        <dbReference type="EMBL" id="EFM46455.1"/>
    </source>
</evidence>
<accession>E0QPN5</accession>
<keyword evidence="3" id="KW-1185">Reference proteome</keyword>
<evidence type="ECO:0000313" key="3">
    <source>
        <dbReference type="Proteomes" id="UP000003045"/>
    </source>
</evidence>
<reference evidence="2" key="1">
    <citation type="submission" date="2010-08" db="EMBL/GenBank/DDBJ databases">
        <authorList>
            <person name="Muzny D."/>
            <person name="Qin X."/>
            <person name="Deng J."/>
            <person name="Jiang H."/>
            <person name="Liu Y."/>
            <person name="Qu J."/>
            <person name="Song X.-Z."/>
            <person name="Zhang L."/>
            <person name="Thornton R."/>
            <person name="Coyle M."/>
            <person name="Francisco L."/>
            <person name="Jackson L."/>
            <person name="Javaid M."/>
            <person name="Korchina V."/>
            <person name="Kovar C."/>
            <person name="Mata R."/>
            <person name="Mathew T."/>
            <person name="Ngo R."/>
            <person name="Nguyen L."/>
            <person name="Nguyen N."/>
            <person name="Okwuonu G."/>
            <person name="Ongeri F."/>
            <person name="Pham C."/>
            <person name="Simmons D."/>
            <person name="Wilczek-Boney K."/>
            <person name="Hale W."/>
            <person name="Jakkamsetti A."/>
            <person name="Pham P."/>
            <person name="Ruth R."/>
            <person name="San Lucas F."/>
            <person name="Warren J."/>
            <person name="Zhang J."/>
            <person name="Zhao Z."/>
            <person name="Zhou C."/>
            <person name="Zhu D."/>
            <person name="Lee S."/>
            <person name="Bess C."/>
            <person name="Blankenburg K."/>
            <person name="Forbes L."/>
            <person name="Fu Q."/>
            <person name="Gubbala S."/>
            <person name="Hirani K."/>
            <person name="Jayaseelan J.C."/>
            <person name="Lara F."/>
            <person name="Munidasa M."/>
            <person name="Palculict T."/>
            <person name="Patil S."/>
            <person name="Pu L.-L."/>
            <person name="Saada N."/>
            <person name="Tang L."/>
            <person name="Weissenberger G."/>
            <person name="Zhu Y."/>
            <person name="Hemphill L."/>
            <person name="Shang Y."/>
            <person name="Youmans B."/>
            <person name="Ayvaz T."/>
            <person name="Ross M."/>
            <person name="Santibanez J."/>
            <person name="Aqrawi P."/>
            <person name="Gross S."/>
            <person name="Joshi V."/>
            <person name="Fowler G."/>
            <person name="Nazareth L."/>
            <person name="Reid J."/>
            <person name="Worley K."/>
            <person name="Petrosino J."/>
            <person name="Highlander S."/>
            <person name="Gibbs R."/>
        </authorList>
    </citation>
    <scope>NUCLEOTIDE SEQUENCE [LARGE SCALE GENOMIC DNA]</scope>
    <source>
        <strain evidence="2">ATCC 35239</strain>
    </source>
</reference>
<evidence type="ECO:0000256" key="1">
    <source>
        <dbReference type="SAM" id="Phobius"/>
    </source>
</evidence>
<organism evidence="2 3">
    <name type="scientific">Mobiluncus mulieris ATCC 35239</name>
    <dbReference type="NCBI Taxonomy" id="871571"/>
    <lineage>
        <taxon>Bacteria</taxon>
        <taxon>Bacillati</taxon>
        <taxon>Actinomycetota</taxon>
        <taxon>Actinomycetes</taxon>
        <taxon>Actinomycetales</taxon>
        <taxon>Actinomycetaceae</taxon>
        <taxon>Mobiluncus</taxon>
    </lineage>
</organism>
<proteinExistence type="predicted"/>
<feature type="transmembrane region" description="Helical" evidence="1">
    <location>
        <begin position="12"/>
        <end position="29"/>
    </location>
</feature>
<comment type="caution">
    <text evidence="2">The sequence shown here is derived from an EMBL/GenBank/DDBJ whole genome shotgun (WGS) entry which is preliminary data.</text>
</comment>
<dbReference type="Proteomes" id="UP000003045">
    <property type="component" value="Unassembled WGS sequence"/>
</dbReference>
<gene>
    <name evidence="2" type="ORF">HMPREF0580_1002</name>
</gene>
<keyword evidence="1" id="KW-1133">Transmembrane helix</keyword>
<dbReference type="EMBL" id="AEET01000024">
    <property type="protein sequence ID" value="EFM46455.1"/>
    <property type="molecule type" value="Genomic_DNA"/>
</dbReference>
<dbReference type="AlphaFoldDB" id="E0QPN5"/>
<name>E0QPN5_9ACTO</name>